<reference evidence="15" key="1">
    <citation type="submission" date="2017-02" db="EMBL/GenBank/DDBJ databases">
        <authorList>
            <person name="Mornico D."/>
        </authorList>
    </citation>
    <scope>NUCLEOTIDE SEQUENCE [LARGE SCALE GENOMIC DNA]</scope>
</reference>
<dbReference type="STRING" id="1945520.A1019T_00555"/>
<comment type="similarity">
    <text evidence="2 10 11">Belongs to the class-I aminoacyl-tRNA synthetase family.</text>
</comment>
<dbReference type="InterPro" id="IPR005148">
    <property type="entry name" value="Arg-tRNA-synth_N"/>
</dbReference>
<keyword evidence="5 10" id="KW-0547">Nucleotide-binding</keyword>
<evidence type="ECO:0000256" key="8">
    <source>
        <dbReference type="ARBA" id="ARBA00023146"/>
    </source>
</evidence>
<dbReference type="InterPro" id="IPR036695">
    <property type="entry name" value="Arg-tRNA-synth_N_sf"/>
</dbReference>
<dbReference type="InterPro" id="IPR001278">
    <property type="entry name" value="Arg-tRNA-ligase"/>
</dbReference>
<organism evidence="14 15">
    <name type="scientific">Psychrobacter pasteurii</name>
    <dbReference type="NCBI Taxonomy" id="1945520"/>
    <lineage>
        <taxon>Bacteria</taxon>
        <taxon>Pseudomonadati</taxon>
        <taxon>Pseudomonadota</taxon>
        <taxon>Gammaproteobacteria</taxon>
        <taxon>Moraxellales</taxon>
        <taxon>Moraxellaceae</taxon>
        <taxon>Psychrobacter</taxon>
    </lineage>
</organism>
<keyword evidence="15" id="KW-1185">Reference proteome</keyword>
<dbReference type="Proteomes" id="UP000188169">
    <property type="component" value="Unassembled WGS sequence"/>
</dbReference>
<comment type="catalytic activity">
    <reaction evidence="9 10">
        <text>tRNA(Arg) + L-arginine + ATP = L-arginyl-tRNA(Arg) + AMP + diphosphate</text>
        <dbReference type="Rhea" id="RHEA:20301"/>
        <dbReference type="Rhea" id="RHEA-COMP:9658"/>
        <dbReference type="Rhea" id="RHEA-COMP:9673"/>
        <dbReference type="ChEBI" id="CHEBI:30616"/>
        <dbReference type="ChEBI" id="CHEBI:32682"/>
        <dbReference type="ChEBI" id="CHEBI:33019"/>
        <dbReference type="ChEBI" id="CHEBI:78442"/>
        <dbReference type="ChEBI" id="CHEBI:78513"/>
        <dbReference type="ChEBI" id="CHEBI:456215"/>
        <dbReference type="EC" id="6.1.1.19"/>
    </reaction>
</comment>
<feature type="short sequence motif" description="'HIGH' region" evidence="10">
    <location>
        <begin position="132"/>
        <end position="142"/>
    </location>
</feature>
<evidence type="ECO:0000259" key="13">
    <source>
        <dbReference type="SMART" id="SM01016"/>
    </source>
</evidence>
<dbReference type="Pfam" id="PF03485">
    <property type="entry name" value="Arg_tRNA_synt_N"/>
    <property type="match status" value="1"/>
</dbReference>
<comment type="subunit">
    <text evidence="10">Monomer.</text>
</comment>
<evidence type="ECO:0000256" key="1">
    <source>
        <dbReference type="ARBA" id="ARBA00004496"/>
    </source>
</evidence>
<dbReference type="SUPFAM" id="SSF47323">
    <property type="entry name" value="Anticodon-binding domain of a subclass of class I aminoacyl-tRNA synthetases"/>
    <property type="match status" value="1"/>
</dbReference>
<dbReference type="Gene3D" id="3.30.1360.70">
    <property type="entry name" value="Arginyl tRNA synthetase N-terminal domain"/>
    <property type="match status" value="1"/>
</dbReference>
<dbReference type="Gene3D" id="3.40.50.620">
    <property type="entry name" value="HUPs"/>
    <property type="match status" value="1"/>
</dbReference>
<evidence type="ECO:0000256" key="5">
    <source>
        <dbReference type="ARBA" id="ARBA00022741"/>
    </source>
</evidence>
<protein>
    <recommendedName>
        <fullName evidence="10">Arginine--tRNA ligase</fullName>
        <ecNumber evidence="10">6.1.1.19</ecNumber>
    </recommendedName>
    <alternativeName>
        <fullName evidence="10">Arginyl-tRNA synthetase</fullName>
        <shortName evidence="10">ArgRS</shortName>
    </alternativeName>
</protein>
<dbReference type="HAMAP" id="MF_00123">
    <property type="entry name" value="Arg_tRNA_synth"/>
    <property type="match status" value="1"/>
</dbReference>
<dbReference type="SMART" id="SM01016">
    <property type="entry name" value="Arg_tRNA_synt_N"/>
    <property type="match status" value="1"/>
</dbReference>
<keyword evidence="3 10" id="KW-0963">Cytoplasm</keyword>
<dbReference type="Pfam" id="PF00750">
    <property type="entry name" value="tRNA-synt_1d"/>
    <property type="match status" value="2"/>
</dbReference>
<dbReference type="CDD" id="cd00671">
    <property type="entry name" value="ArgRS_core"/>
    <property type="match status" value="1"/>
</dbReference>
<keyword evidence="4 10" id="KW-0436">Ligase</keyword>
<evidence type="ECO:0000256" key="11">
    <source>
        <dbReference type="RuleBase" id="RU363038"/>
    </source>
</evidence>
<evidence type="ECO:0000256" key="4">
    <source>
        <dbReference type="ARBA" id="ARBA00022598"/>
    </source>
</evidence>
<dbReference type="FunFam" id="1.10.730.10:FF:000008">
    <property type="entry name" value="Arginine--tRNA ligase"/>
    <property type="match status" value="1"/>
</dbReference>
<gene>
    <name evidence="10 14" type="primary">argS</name>
    <name evidence="14" type="ORF">A1019T_00555</name>
</gene>
<dbReference type="SUPFAM" id="SSF52374">
    <property type="entry name" value="Nucleotidylyl transferase"/>
    <property type="match status" value="1"/>
</dbReference>
<evidence type="ECO:0000256" key="10">
    <source>
        <dbReference type="HAMAP-Rule" id="MF_00123"/>
    </source>
</evidence>
<dbReference type="AlphaFoldDB" id="A0A1R4EDM2"/>
<evidence type="ECO:0000313" key="14">
    <source>
        <dbReference type="EMBL" id="SJM36594.1"/>
    </source>
</evidence>
<feature type="domain" description="DALR anticodon binding" evidence="12">
    <location>
        <begin position="478"/>
        <end position="610"/>
    </location>
</feature>
<evidence type="ECO:0000256" key="6">
    <source>
        <dbReference type="ARBA" id="ARBA00022840"/>
    </source>
</evidence>
<dbReference type="Gene3D" id="1.10.730.10">
    <property type="entry name" value="Isoleucyl-tRNA Synthetase, Domain 1"/>
    <property type="match status" value="1"/>
</dbReference>
<dbReference type="PANTHER" id="PTHR11956">
    <property type="entry name" value="ARGINYL-TRNA SYNTHETASE"/>
    <property type="match status" value="1"/>
</dbReference>
<accession>A0A1R4EDM2</accession>
<dbReference type="EMBL" id="FUGD01000051">
    <property type="protein sequence ID" value="SJM36594.1"/>
    <property type="molecule type" value="Genomic_DNA"/>
</dbReference>
<proteinExistence type="inferred from homology"/>
<comment type="subcellular location">
    <subcellularLocation>
        <location evidence="1 10">Cytoplasm</location>
    </subcellularLocation>
</comment>
<dbReference type="GO" id="GO:0004814">
    <property type="term" value="F:arginine-tRNA ligase activity"/>
    <property type="evidence" value="ECO:0007669"/>
    <property type="project" value="UniProtKB-UniRule"/>
</dbReference>
<dbReference type="NCBIfam" id="TIGR00456">
    <property type="entry name" value="argS"/>
    <property type="match status" value="1"/>
</dbReference>
<dbReference type="PANTHER" id="PTHR11956:SF5">
    <property type="entry name" value="ARGININE--TRNA LIGASE, CYTOPLASMIC"/>
    <property type="match status" value="1"/>
</dbReference>
<keyword evidence="6 10" id="KW-0067">ATP-binding</keyword>
<dbReference type="SUPFAM" id="SSF55190">
    <property type="entry name" value="Arginyl-tRNA synthetase (ArgRS), N-terminal 'additional' domain"/>
    <property type="match status" value="1"/>
</dbReference>
<dbReference type="GO" id="GO:0005524">
    <property type="term" value="F:ATP binding"/>
    <property type="evidence" value="ECO:0007669"/>
    <property type="project" value="UniProtKB-UniRule"/>
</dbReference>
<sequence>MSQAQIDEIFALLDSAAKVLIDQGILPNDWQNNSQITRSKSPEHGDYASNIALTAAKAAKSNPRALAEQLTAALPENDSIAKLEVAGPGFINIFLNSDAKFAVLDVIFDKNERYGLTDEFSDKKIQVEFVSANPTSSLHVGHGRGAAFGMSVANLLEAVGYQVTREYYVNDAGRQMDILATSTYLRYLQVCGEEISFPVGGYQGEYVTNIAEEIKAESGDKYLHPYSVISDNAPEDEVSAVNEAGEKEVVSGDKNAHIDVLIANSKQALGTEGYEVFLNAALNEILDDIKDDLNDFGVRFEQWFSEKSIADEIEPVLAELESKGHLYEKDGNTWFRSTDFGDEKDRVVRRANGLTTYFASDIAYHKNKFERGFDTVINVWGADHHGYIARVRAALTALGIDEKRLEVILVQFVALWRGEEKIQMSSRSGKFVTLRELRAEVGNDAARFYYVARKPEVHIDFDLELAKSQSKDNAVYYIQYAHARVCSVLEKIVAKGFDVDDAQGKAMQNLLSAEAESELIKLLAAYPATLKRAATGYDPHVLTNYLKDLASLFHAWYNDNRILPVSIIADETPSQEELDLMQARLRLSKAVRQVLANGLSLLGLSAPTSM</sequence>
<evidence type="ECO:0000256" key="2">
    <source>
        <dbReference type="ARBA" id="ARBA00005594"/>
    </source>
</evidence>
<dbReference type="InterPro" id="IPR009080">
    <property type="entry name" value="tRNAsynth_Ia_anticodon-bd"/>
</dbReference>
<feature type="domain" description="Arginyl tRNA synthetase N-terminal" evidence="13">
    <location>
        <begin position="7"/>
        <end position="95"/>
    </location>
</feature>
<dbReference type="OrthoDB" id="9803211at2"/>
<evidence type="ECO:0000256" key="9">
    <source>
        <dbReference type="ARBA" id="ARBA00049339"/>
    </source>
</evidence>
<dbReference type="Pfam" id="PF05746">
    <property type="entry name" value="DALR_1"/>
    <property type="match status" value="1"/>
</dbReference>
<dbReference type="RefSeq" id="WP_077447995.1">
    <property type="nucleotide sequence ID" value="NZ_FUGD01000051.1"/>
</dbReference>
<dbReference type="InterPro" id="IPR008909">
    <property type="entry name" value="DALR_anticod-bd"/>
</dbReference>
<dbReference type="SMART" id="SM00836">
    <property type="entry name" value="DALR_1"/>
    <property type="match status" value="1"/>
</dbReference>
<dbReference type="EC" id="6.1.1.19" evidence="10"/>
<evidence type="ECO:0000313" key="15">
    <source>
        <dbReference type="Proteomes" id="UP000188169"/>
    </source>
</evidence>
<keyword evidence="8 10" id="KW-0030">Aminoacyl-tRNA synthetase</keyword>
<name>A0A1R4EDM2_9GAMM</name>
<dbReference type="GO" id="GO:0005737">
    <property type="term" value="C:cytoplasm"/>
    <property type="evidence" value="ECO:0007669"/>
    <property type="project" value="UniProtKB-SubCell"/>
</dbReference>
<evidence type="ECO:0000259" key="12">
    <source>
        <dbReference type="SMART" id="SM00836"/>
    </source>
</evidence>
<dbReference type="PRINTS" id="PR01038">
    <property type="entry name" value="TRNASYNTHARG"/>
</dbReference>
<dbReference type="GO" id="GO:0006420">
    <property type="term" value="P:arginyl-tRNA aminoacylation"/>
    <property type="evidence" value="ECO:0007669"/>
    <property type="project" value="UniProtKB-UniRule"/>
</dbReference>
<evidence type="ECO:0000256" key="7">
    <source>
        <dbReference type="ARBA" id="ARBA00022917"/>
    </source>
</evidence>
<dbReference type="InterPro" id="IPR014729">
    <property type="entry name" value="Rossmann-like_a/b/a_fold"/>
</dbReference>
<dbReference type="InterPro" id="IPR035684">
    <property type="entry name" value="ArgRS_core"/>
</dbReference>
<keyword evidence="7 10" id="KW-0648">Protein biosynthesis</keyword>
<evidence type="ECO:0000256" key="3">
    <source>
        <dbReference type="ARBA" id="ARBA00022490"/>
    </source>
</evidence>